<name>A0A1Y2HTA3_9FUNG</name>
<evidence type="ECO:0000256" key="1">
    <source>
        <dbReference type="SAM" id="MobiDB-lite"/>
    </source>
</evidence>
<keyword evidence="3" id="KW-1185">Reference proteome</keyword>
<organism evidence="2 3">
    <name type="scientific">Catenaria anguillulae PL171</name>
    <dbReference type="NCBI Taxonomy" id="765915"/>
    <lineage>
        <taxon>Eukaryota</taxon>
        <taxon>Fungi</taxon>
        <taxon>Fungi incertae sedis</taxon>
        <taxon>Blastocladiomycota</taxon>
        <taxon>Blastocladiomycetes</taxon>
        <taxon>Blastocladiales</taxon>
        <taxon>Catenariaceae</taxon>
        <taxon>Catenaria</taxon>
    </lineage>
</organism>
<feature type="region of interest" description="Disordered" evidence="1">
    <location>
        <begin position="1"/>
        <end position="31"/>
    </location>
</feature>
<sequence>MMKMRADGGQFRTCESGQNWGPPSRATWGRRPTSVSARAINCCCDEYSVNAKAHAWHVPKHRRIWSAATPQQTQPAASARHATRRAPCLARRYSRFLCMSRSPWLLHWPRGRPARESIDTHHTRARCCGAAGTDGIDNLEQMIAHCNFASSDSTVVT</sequence>
<dbReference type="EMBL" id="MCFL01000017">
    <property type="protein sequence ID" value="ORZ36362.1"/>
    <property type="molecule type" value="Genomic_DNA"/>
</dbReference>
<proteinExistence type="predicted"/>
<comment type="caution">
    <text evidence="2">The sequence shown here is derived from an EMBL/GenBank/DDBJ whole genome shotgun (WGS) entry which is preliminary data.</text>
</comment>
<dbReference type="Proteomes" id="UP000193411">
    <property type="component" value="Unassembled WGS sequence"/>
</dbReference>
<evidence type="ECO:0000313" key="3">
    <source>
        <dbReference type="Proteomes" id="UP000193411"/>
    </source>
</evidence>
<protein>
    <submittedName>
        <fullName evidence="2">Uncharacterized protein</fullName>
    </submittedName>
</protein>
<dbReference type="AlphaFoldDB" id="A0A1Y2HTA3"/>
<reference evidence="2 3" key="1">
    <citation type="submission" date="2016-07" db="EMBL/GenBank/DDBJ databases">
        <title>Pervasive Adenine N6-methylation of Active Genes in Fungi.</title>
        <authorList>
            <consortium name="DOE Joint Genome Institute"/>
            <person name="Mondo S.J."/>
            <person name="Dannebaum R.O."/>
            <person name="Kuo R.C."/>
            <person name="Labutti K."/>
            <person name="Haridas S."/>
            <person name="Kuo A."/>
            <person name="Salamov A."/>
            <person name="Ahrendt S.R."/>
            <person name="Lipzen A."/>
            <person name="Sullivan W."/>
            <person name="Andreopoulos W.B."/>
            <person name="Clum A."/>
            <person name="Lindquist E."/>
            <person name="Daum C."/>
            <person name="Ramamoorthy G.K."/>
            <person name="Gryganskyi A."/>
            <person name="Culley D."/>
            <person name="Magnuson J.K."/>
            <person name="James T.Y."/>
            <person name="O'Malley M.A."/>
            <person name="Stajich J.E."/>
            <person name="Spatafora J.W."/>
            <person name="Visel A."/>
            <person name="Grigoriev I.V."/>
        </authorList>
    </citation>
    <scope>NUCLEOTIDE SEQUENCE [LARGE SCALE GENOMIC DNA]</scope>
    <source>
        <strain evidence="2 3">PL171</strain>
    </source>
</reference>
<gene>
    <name evidence="2" type="ORF">BCR44DRAFT_1432549</name>
</gene>
<accession>A0A1Y2HTA3</accession>
<evidence type="ECO:0000313" key="2">
    <source>
        <dbReference type="EMBL" id="ORZ36362.1"/>
    </source>
</evidence>